<dbReference type="STRING" id="1140003.OMY_00865"/>
<dbReference type="GO" id="GO:0005886">
    <property type="term" value="C:plasma membrane"/>
    <property type="evidence" value="ECO:0007669"/>
    <property type="project" value="UniProtKB-SubCell"/>
</dbReference>
<evidence type="ECO:0000256" key="7">
    <source>
        <dbReference type="ARBA" id="ARBA00023136"/>
    </source>
</evidence>
<dbReference type="PROSITE" id="PS51012">
    <property type="entry name" value="ABC_TM2"/>
    <property type="match status" value="1"/>
</dbReference>
<keyword evidence="3 8" id="KW-0813">Transport</keyword>
<keyword evidence="6 8" id="KW-1133">Transmembrane helix</keyword>
<evidence type="ECO:0000256" key="1">
    <source>
        <dbReference type="ARBA" id="ARBA00004651"/>
    </source>
</evidence>
<keyword evidence="4 8" id="KW-1003">Cell membrane</keyword>
<feature type="domain" description="ABC transmembrane type-2" evidence="9">
    <location>
        <begin position="36"/>
        <end position="261"/>
    </location>
</feature>
<dbReference type="InterPro" id="IPR047817">
    <property type="entry name" value="ABC2_TM_bact-type"/>
</dbReference>
<dbReference type="PANTHER" id="PTHR30413:SF10">
    <property type="entry name" value="CAPSULE POLYSACCHARIDE EXPORT INNER-MEMBRANE PROTEIN CTRC"/>
    <property type="match status" value="1"/>
</dbReference>
<feature type="transmembrane region" description="Helical" evidence="8">
    <location>
        <begin position="241"/>
        <end position="258"/>
    </location>
</feature>
<keyword evidence="7 8" id="KW-0472">Membrane</keyword>
<evidence type="ECO:0000256" key="8">
    <source>
        <dbReference type="RuleBase" id="RU361157"/>
    </source>
</evidence>
<comment type="subcellular location">
    <subcellularLocation>
        <location evidence="1 8">Cell membrane</location>
        <topology evidence="1 8">Multi-pass membrane protein</topology>
    </subcellularLocation>
</comment>
<dbReference type="GO" id="GO:0140359">
    <property type="term" value="F:ABC-type transporter activity"/>
    <property type="evidence" value="ECO:0007669"/>
    <property type="project" value="InterPro"/>
</dbReference>
<feature type="transmembrane region" description="Helical" evidence="8">
    <location>
        <begin position="31"/>
        <end position="55"/>
    </location>
</feature>
<feature type="transmembrane region" description="Helical" evidence="8">
    <location>
        <begin position="181"/>
        <end position="203"/>
    </location>
</feature>
<proteinExistence type="inferred from homology"/>
<evidence type="ECO:0000256" key="2">
    <source>
        <dbReference type="ARBA" id="ARBA00007783"/>
    </source>
</evidence>
<evidence type="ECO:0000256" key="3">
    <source>
        <dbReference type="ARBA" id="ARBA00022448"/>
    </source>
</evidence>
<gene>
    <name evidence="10" type="ORF">I573_01813</name>
</gene>
<dbReference type="GO" id="GO:0015920">
    <property type="term" value="P:lipopolysaccharide transport"/>
    <property type="evidence" value="ECO:0007669"/>
    <property type="project" value="TreeGrafter"/>
</dbReference>
<dbReference type="PATRIC" id="fig|1140003.3.peg.821"/>
<evidence type="ECO:0000256" key="5">
    <source>
        <dbReference type="ARBA" id="ARBA00022692"/>
    </source>
</evidence>
<dbReference type="OrthoDB" id="9794365at2"/>
<evidence type="ECO:0000256" key="4">
    <source>
        <dbReference type="ARBA" id="ARBA00022475"/>
    </source>
</evidence>
<dbReference type="PANTHER" id="PTHR30413">
    <property type="entry name" value="INNER MEMBRANE TRANSPORT PERMEASE"/>
    <property type="match status" value="1"/>
</dbReference>
<feature type="transmembrane region" description="Helical" evidence="8">
    <location>
        <begin position="150"/>
        <end position="169"/>
    </location>
</feature>
<keyword evidence="5 8" id="KW-0812">Transmembrane</keyword>
<comment type="similarity">
    <text evidence="2 8">Belongs to the ABC-2 integral membrane protein family.</text>
</comment>
<evidence type="ECO:0000313" key="10">
    <source>
        <dbReference type="EMBL" id="EOT84087.1"/>
    </source>
</evidence>
<keyword evidence="11" id="KW-1185">Reference proteome</keyword>
<evidence type="ECO:0000313" key="11">
    <source>
        <dbReference type="Proteomes" id="UP000015961"/>
    </source>
</evidence>
<dbReference type="Pfam" id="PF01061">
    <property type="entry name" value="ABC2_membrane"/>
    <property type="match status" value="1"/>
</dbReference>
<comment type="caution">
    <text evidence="10">The sequence shown here is derived from an EMBL/GenBank/DDBJ whole genome shotgun (WGS) entry which is preliminary data.</text>
</comment>
<reference evidence="10 11" key="1">
    <citation type="submission" date="2013-03" db="EMBL/GenBank/DDBJ databases">
        <title>The Genome Sequence of Enterococcus sulfureus ATCC_49903 (PacBio/Illumina hybrid assembly).</title>
        <authorList>
            <consortium name="The Broad Institute Genomics Platform"/>
            <consortium name="The Broad Institute Genome Sequencing Center for Infectious Disease"/>
            <person name="Earl A."/>
            <person name="Russ C."/>
            <person name="Gilmore M."/>
            <person name="Surin D."/>
            <person name="Walker B."/>
            <person name="Young S."/>
            <person name="Zeng Q."/>
            <person name="Gargeya S."/>
            <person name="Fitzgerald M."/>
            <person name="Haas B."/>
            <person name="Abouelleil A."/>
            <person name="Allen A.W."/>
            <person name="Alvarado L."/>
            <person name="Arachchi H.M."/>
            <person name="Berlin A.M."/>
            <person name="Chapman S.B."/>
            <person name="Gainer-Dewar J."/>
            <person name="Goldberg J."/>
            <person name="Griggs A."/>
            <person name="Gujja S."/>
            <person name="Hansen M."/>
            <person name="Howarth C."/>
            <person name="Imamovic A."/>
            <person name="Ireland A."/>
            <person name="Larimer J."/>
            <person name="McCowan C."/>
            <person name="Murphy C."/>
            <person name="Pearson M."/>
            <person name="Poon T.W."/>
            <person name="Priest M."/>
            <person name="Roberts A."/>
            <person name="Saif S."/>
            <person name="Shea T."/>
            <person name="Sisk P."/>
            <person name="Sykes S."/>
            <person name="Wortman J."/>
            <person name="Nusbaum C."/>
            <person name="Birren B."/>
        </authorList>
    </citation>
    <scope>NUCLEOTIDE SEQUENCE [LARGE SCALE GENOMIC DNA]</scope>
    <source>
        <strain evidence="10 11">ATCC 49903</strain>
    </source>
</reference>
<evidence type="ECO:0000256" key="6">
    <source>
        <dbReference type="ARBA" id="ARBA00022989"/>
    </source>
</evidence>
<dbReference type="Proteomes" id="UP000015961">
    <property type="component" value="Unassembled WGS sequence"/>
</dbReference>
<organism evidence="10 11">
    <name type="scientific">Enterococcus sulfureus ATCC 49903</name>
    <dbReference type="NCBI Taxonomy" id="1140003"/>
    <lineage>
        <taxon>Bacteria</taxon>
        <taxon>Bacillati</taxon>
        <taxon>Bacillota</taxon>
        <taxon>Bacilli</taxon>
        <taxon>Lactobacillales</taxon>
        <taxon>Enterococcaceae</taxon>
        <taxon>Enterococcus</taxon>
    </lineage>
</organism>
<evidence type="ECO:0000259" key="9">
    <source>
        <dbReference type="PROSITE" id="PS51012"/>
    </source>
</evidence>
<dbReference type="EMBL" id="ASWO01000005">
    <property type="protein sequence ID" value="EOT84087.1"/>
    <property type="molecule type" value="Genomic_DNA"/>
</dbReference>
<dbReference type="AlphaFoldDB" id="S0KS75"/>
<dbReference type="eggNOG" id="COG1682">
    <property type="taxonomic scope" value="Bacteria"/>
</dbReference>
<dbReference type="InterPro" id="IPR013525">
    <property type="entry name" value="ABC2_TM"/>
</dbReference>
<dbReference type="RefSeq" id="WP_016185318.1">
    <property type="nucleotide sequence ID" value="NZ_ASWO01000005.1"/>
</dbReference>
<protein>
    <recommendedName>
        <fullName evidence="8">Transport permease protein</fullName>
    </recommendedName>
</protein>
<feature type="transmembrane region" description="Helical" evidence="8">
    <location>
        <begin position="122"/>
        <end position="143"/>
    </location>
</feature>
<sequence>MFKELFYFCRDIYRNKKLLIQFSVNDFRSRYAGSLLGIFWAFANPLVTVLTYWFVFDIGLKAPLTDGKYPFILFLMTGIVPWFYFSDVLGSGTNVYREYSYLVKKVVFNIRILPTAKLLSNLYMHGFFVLVALIASMLFGVYPNLHFLQIFYYLFALMCFLTGLTWFTASIQPFVPDVNQFIAIIMQALMWGTPVLWSINQFPNPTIQFILKLNPLFYVVQGYRDAFFGGAWFWQNPTLSIYFWVVTFILLILGSTIFRRLKPHFSDVL</sequence>
<name>S0KS75_9ENTE</name>
<feature type="transmembrane region" description="Helical" evidence="8">
    <location>
        <begin position="67"/>
        <end position="85"/>
    </location>
</feature>
<accession>S0KS75</accession>